<proteinExistence type="predicted"/>
<dbReference type="Proteomes" id="UP000688137">
    <property type="component" value="Unassembled WGS sequence"/>
</dbReference>
<evidence type="ECO:0000313" key="3">
    <source>
        <dbReference type="Proteomes" id="UP000688137"/>
    </source>
</evidence>
<dbReference type="AlphaFoldDB" id="A0A8S1LRX3"/>
<dbReference type="InterPro" id="IPR038717">
    <property type="entry name" value="Tc1-like_DDE_dom"/>
</dbReference>
<evidence type="ECO:0000313" key="2">
    <source>
        <dbReference type="EMBL" id="CAD8070397.1"/>
    </source>
</evidence>
<feature type="domain" description="Tc1-like transposase DDE" evidence="1">
    <location>
        <begin position="19"/>
        <end position="87"/>
    </location>
</feature>
<evidence type="ECO:0000259" key="1">
    <source>
        <dbReference type="Pfam" id="PF13358"/>
    </source>
</evidence>
<accession>A0A8S1LRX3</accession>
<dbReference type="Pfam" id="PF13358">
    <property type="entry name" value="DDE_3"/>
    <property type="match status" value="1"/>
</dbReference>
<dbReference type="EMBL" id="CAJJDM010000045">
    <property type="protein sequence ID" value="CAD8070397.1"/>
    <property type="molecule type" value="Genomic_DNA"/>
</dbReference>
<sequence length="114" mass="13200">MLAKEKKNQFHFQLSSSNKLKTMIGAIGQDGFLAFKCMIGSVNQFLFAEFLSELLSLLHHTRQENDYGLILDNATIHKSQRIQKYYNSLIIYIYHLIVHNQIVQSIFGLRSSYS</sequence>
<name>A0A8S1LRX3_PARPR</name>
<organism evidence="2 3">
    <name type="scientific">Paramecium primaurelia</name>
    <dbReference type="NCBI Taxonomy" id="5886"/>
    <lineage>
        <taxon>Eukaryota</taxon>
        <taxon>Sar</taxon>
        <taxon>Alveolata</taxon>
        <taxon>Ciliophora</taxon>
        <taxon>Intramacronucleata</taxon>
        <taxon>Oligohymenophorea</taxon>
        <taxon>Peniculida</taxon>
        <taxon>Parameciidae</taxon>
        <taxon>Paramecium</taxon>
    </lineage>
</organism>
<keyword evidence="3" id="KW-1185">Reference proteome</keyword>
<protein>
    <recommendedName>
        <fullName evidence="1">Tc1-like transposase DDE domain-containing protein</fullName>
    </recommendedName>
</protein>
<comment type="caution">
    <text evidence="2">The sequence shown here is derived from an EMBL/GenBank/DDBJ whole genome shotgun (WGS) entry which is preliminary data.</text>
</comment>
<reference evidence="2" key="1">
    <citation type="submission" date="2021-01" db="EMBL/GenBank/DDBJ databases">
        <authorList>
            <consortium name="Genoscope - CEA"/>
            <person name="William W."/>
        </authorList>
    </citation>
    <scope>NUCLEOTIDE SEQUENCE</scope>
</reference>
<gene>
    <name evidence="2" type="ORF">PPRIM_AZ9-3.1.T0450209</name>
</gene>